<organism evidence="1 2">
    <name type="scientific">Flavobacterium restrictum</name>
    <dbReference type="NCBI Taxonomy" id="2594428"/>
    <lineage>
        <taxon>Bacteria</taxon>
        <taxon>Pseudomonadati</taxon>
        <taxon>Bacteroidota</taxon>
        <taxon>Flavobacteriia</taxon>
        <taxon>Flavobacteriales</taxon>
        <taxon>Flavobacteriaceae</taxon>
        <taxon>Flavobacterium</taxon>
    </lineage>
</organism>
<dbReference type="RefSeq" id="WP_144257388.1">
    <property type="nucleotide sequence ID" value="NZ_VJZT01000017.1"/>
</dbReference>
<evidence type="ECO:0000313" key="2">
    <source>
        <dbReference type="Proteomes" id="UP000316371"/>
    </source>
</evidence>
<comment type="caution">
    <text evidence="1">The sequence shown here is derived from an EMBL/GenBank/DDBJ whole genome shotgun (WGS) entry which is preliminary data.</text>
</comment>
<name>A0A553DUI0_9FLAO</name>
<dbReference type="EMBL" id="VJZT01000017">
    <property type="protein sequence ID" value="TRX36283.1"/>
    <property type="molecule type" value="Genomic_DNA"/>
</dbReference>
<dbReference type="OrthoDB" id="6989091at2"/>
<dbReference type="Proteomes" id="UP000316371">
    <property type="component" value="Unassembled WGS sequence"/>
</dbReference>
<evidence type="ECO:0000313" key="1">
    <source>
        <dbReference type="EMBL" id="TRX36283.1"/>
    </source>
</evidence>
<proteinExistence type="predicted"/>
<keyword evidence="2" id="KW-1185">Reference proteome</keyword>
<dbReference type="AlphaFoldDB" id="A0A553DUI0"/>
<protein>
    <submittedName>
        <fullName evidence="1">Uncharacterized protein</fullName>
    </submittedName>
</protein>
<accession>A0A553DUI0</accession>
<gene>
    <name evidence="1" type="ORF">FNW21_14060</name>
</gene>
<reference evidence="1 2" key="1">
    <citation type="submission" date="2019-07" db="EMBL/GenBank/DDBJ databases">
        <title>Novel species of Flavobacterium.</title>
        <authorList>
            <person name="Liu Q."/>
            <person name="Xin Y.-H."/>
        </authorList>
    </citation>
    <scope>NUCLEOTIDE SEQUENCE [LARGE SCALE GENOMIC DNA]</scope>
    <source>
        <strain evidence="1 2">LB1R34</strain>
    </source>
</reference>
<sequence length="135" mass="16413">MNQKLLDEEKRIFGLYQNIQKQCKELVYSKVIDYYEIEIVLKLWNDNYYKKFDPSIEGNPFFETECNFMTLQESAIYTELDFNDTILKATMPKMKHCYSIHNLYDHCHLTWFDLCNIDSIWVELMVTYQRFSTIE</sequence>